<evidence type="ECO:0000313" key="2">
    <source>
        <dbReference type="EMBL" id="OAQ72427.1"/>
    </source>
</evidence>
<name>A0A179G3T3_METCM</name>
<feature type="compositionally biased region" description="Polar residues" evidence="1">
    <location>
        <begin position="15"/>
        <end position="29"/>
    </location>
</feature>
<evidence type="ECO:0000256" key="1">
    <source>
        <dbReference type="SAM" id="MobiDB-lite"/>
    </source>
</evidence>
<proteinExistence type="predicted"/>
<dbReference type="KEGG" id="pchm:VFPPC_15126"/>
<feature type="compositionally biased region" description="Basic and acidic residues" evidence="1">
    <location>
        <begin position="53"/>
        <end position="64"/>
    </location>
</feature>
<dbReference type="RefSeq" id="XP_018148510.1">
    <property type="nucleotide sequence ID" value="XM_018292879.1"/>
</dbReference>
<organism evidence="2 3">
    <name type="scientific">Pochonia chlamydosporia 170</name>
    <dbReference type="NCBI Taxonomy" id="1380566"/>
    <lineage>
        <taxon>Eukaryota</taxon>
        <taxon>Fungi</taxon>
        <taxon>Dikarya</taxon>
        <taxon>Ascomycota</taxon>
        <taxon>Pezizomycotina</taxon>
        <taxon>Sordariomycetes</taxon>
        <taxon>Hypocreomycetidae</taxon>
        <taxon>Hypocreales</taxon>
        <taxon>Clavicipitaceae</taxon>
        <taxon>Pochonia</taxon>
    </lineage>
</organism>
<sequence>MKSSDSAATMEGGDSITSSPKTPSHQLDTGQPEIELCKDASSHQPTSWLKLTADIHEKSCETPHPDPVPTSGADLVNRPRTPTEAEPKPLFLSNADDAPTELQPNVLPPSSGHGSATDAENAQPK</sequence>
<accession>A0A179G3T3</accession>
<dbReference type="AlphaFoldDB" id="A0A179G3T3"/>
<dbReference type="Proteomes" id="UP000078397">
    <property type="component" value="Unassembled WGS sequence"/>
</dbReference>
<gene>
    <name evidence="2" type="ORF">VFPPC_15126</name>
</gene>
<protein>
    <submittedName>
        <fullName evidence="2">Uncharacterized protein</fullName>
    </submittedName>
</protein>
<feature type="compositionally biased region" description="Polar residues" evidence="1">
    <location>
        <begin position="112"/>
        <end position="125"/>
    </location>
</feature>
<keyword evidence="3" id="KW-1185">Reference proteome</keyword>
<evidence type="ECO:0000313" key="3">
    <source>
        <dbReference type="Proteomes" id="UP000078397"/>
    </source>
</evidence>
<dbReference type="GeneID" id="28856873"/>
<reference evidence="2 3" key="1">
    <citation type="journal article" date="2016" name="PLoS Pathog.">
        <title>Biosynthesis of antibiotic leucinostatins in bio-control fungus Purpureocillium lilacinum and their inhibition on phytophthora revealed by genome mining.</title>
        <authorList>
            <person name="Wang G."/>
            <person name="Liu Z."/>
            <person name="Lin R."/>
            <person name="Li E."/>
            <person name="Mao Z."/>
            <person name="Ling J."/>
            <person name="Yang Y."/>
            <person name="Yin W.B."/>
            <person name="Xie B."/>
        </authorList>
    </citation>
    <scope>NUCLEOTIDE SEQUENCE [LARGE SCALE GENOMIC DNA]</scope>
    <source>
        <strain evidence="2">170</strain>
    </source>
</reference>
<dbReference type="EMBL" id="LSBJ02000001">
    <property type="protein sequence ID" value="OAQ72427.1"/>
    <property type="molecule type" value="Genomic_DNA"/>
</dbReference>
<comment type="caution">
    <text evidence="2">The sequence shown here is derived from an EMBL/GenBank/DDBJ whole genome shotgun (WGS) entry which is preliminary data.</text>
</comment>
<feature type="region of interest" description="Disordered" evidence="1">
    <location>
        <begin position="1"/>
        <end position="125"/>
    </location>
</feature>